<dbReference type="AlphaFoldDB" id="A0A6N2VDX2"/>
<dbReference type="SUPFAM" id="SSF46955">
    <property type="entry name" value="Putative DNA-binding domain"/>
    <property type="match status" value="1"/>
</dbReference>
<organism evidence="2">
    <name type="scientific">[Clostridium] nexile</name>
    <dbReference type="NCBI Taxonomy" id="29361"/>
    <lineage>
        <taxon>Bacteria</taxon>
        <taxon>Bacillati</taxon>
        <taxon>Bacillota</taxon>
        <taxon>Clostridia</taxon>
        <taxon>Lachnospirales</taxon>
        <taxon>Lachnospiraceae</taxon>
        <taxon>Tyzzerella</taxon>
    </lineage>
</organism>
<evidence type="ECO:0000259" key="1">
    <source>
        <dbReference type="Pfam" id="PF12728"/>
    </source>
</evidence>
<protein>
    <recommendedName>
        <fullName evidence="1">Helix-turn-helix domain-containing protein</fullName>
    </recommendedName>
</protein>
<proteinExistence type="predicted"/>
<dbReference type="InterPro" id="IPR041657">
    <property type="entry name" value="HTH_17"/>
</dbReference>
<reference evidence="2" key="1">
    <citation type="submission" date="2019-11" db="EMBL/GenBank/DDBJ databases">
        <authorList>
            <person name="Feng L."/>
        </authorList>
    </citation>
    <scope>NUCLEOTIDE SEQUENCE</scope>
    <source>
        <strain evidence="2">CnexileLFYP112</strain>
    </source>
</reference>
<sequence>MMMSTIQAARSLEISTNTMREWALKGYIPIAMKTPTGYLKFREEDVEELRRKCEEGVFPNRNENK</sequence>
<feature type="domain" description="Helix-turn-helix" evidence="1">
    <location>
        <begin position="2"/>
        <end position="53"/>
    </location>
</feature>
<dbReference type="InterPro" id="IPR009061">
    <property type="entry name" value="DNA-bd_dom_put_sf"/>
</dbReference>
<dbReference type="Gene3D" id="1.10.1660.10">
    <property type="match status" value="1"/>
</dbReference>
<evidence type="ECO:0000313" key="2">
    <source>
        <dbReference type="EMBL" id="VYT28120.1"/>
    </source>
</evidence>
<dbReference type="EMBL" id="CACRTG010000028">
    <property type="protein sequence ID" value="VYT28120.1"/>
    <property type="molecule type" value="Genomic_DNA"/>
</dbReference>
<name>A0A6N2VDX2_9FIRM</name>
<dbReference type="Pfam" id="PF12728">
    <property type="entry name" value="HTH_17"/>
    <property type="match status" value="1"/>
</dbReference>
<gene>
    <name evidence="2" type="ORF">CNLFYP112_02629</name>
</gene>
<accession>A0A6N2VDX2</accession>